<protein>
    <submittedName>
        <fullName evidence="1">Uncharacterized protein</fullName>
    </submittedName>
</protein>
<gene>
    <name evidence="1" type="primary">Acey_s0656.g1239</name>
    <name evidence="1" type="ORF">Y032_0656g1239</name>
</gene>
<keyword evidence="2" id="KW-1185">Reference proteome</keyword>
<dbReference type="GO" id="GO:0007508">
    <property type="term" value="P:larval heart development"/>
    <property type="evidence" value="ECO:0007669"/>
    <property type="project" value="TreeGrafter"/>
</dbReference>
<sequence length="211" mass="24345">MLYRYDRMVERKVIESKDKTSLFKLIKIKLKYNSGVPTLSKMDGSNVVSMEGKAEFLAETFEQVYMKGKATLTGLLYGSYSEMQDSLWFKHYDILEMIQKQPSSFSLTPDGIPFAFNRKVAAAIAKPLEYIFNLSLSRAEVPDRWKHSYVTPLRKKPPYNDPSNYRPVSITSVLCRIFEKIIKKTIVEHLDNNDVLSPDQHGFRKSRSTVT</sequence>
<name>A0A016WIM4_9BILA</name>
<dbReference type="PANTHER" id="PTHR33395:SF21">
    <property type="entry name" value="PERICARDIN"/>
    <property type="match status" value="1"/>
</dbReference>
<organism evidence="1 2">
    <name type="scientific">Ancylostoma ceylanicum</name>
    <dbReference type="NCBI Taxonomy" id="53326"/>
    <lineage>
        <taxon>Eukaryota</taxon>
        <taxon>Metazoa</taxon>
        <taxon>Ecdysozoa</taxon>
        <taxon>Nematoda</taxon>
        <taxon>Chromadorea</taxon>
        <taxon>Rhabditida</taxon>
        <taxon>Rhabditina</taxon>
        <taxon>Rhabditomorpha</taxon>
        <taxon>Strongyloidea</taxon>
        <taxon>Ancylostomatidae</taxon>
        <taxon>Ancylostomatinae</taxon>
        <taxon>Ancylostoma</taxon>
    </lineage>
</organism>
<dbReference type="EMBL" id="JARK01000256">
    <property type="protein sequence ID" value="EYC39461.1"/>
    <property type="molecule type" value="Genomic_DNA"/>
</dbReference>
<proteinExistence type="predicted"/>
<dbReference type="GO" id="GO:0031012">
    <property type="term" value="C:extracellular matrix"/>
    <property type="evidence" value="ECO:0007669"/>
    <property type="project" value="TreeGrafter"/>
</dbReference>
<evidence type="ECO:0000313" key="1">
    <source>
        <dbReference type="EMBL" id="EYC39461.1"/>
    </source>
</evidence>
<dbReference type="GO" id="GO:0061343">
    <property type="term" value="P:cell adhesion involved in heart morphogenesis"/>
    <property type="evidence" value="ECO:0007669"/>
    <property type="project" value="TreeGrafter"/>
</dbReference>
<dbReference type="PANTHER" id="PTHR33395">
    <property type="entry name" value="TRANSCRIPTASE, PUTATIVE-RELATED-RELATED"/>
    <property type="match status" value="1"/>
</dbReference>
<reference evidence="2" key="1">
    <citation type="journal article" date="2015" name="Nat. Genet.">
        <title>The genome and transcriptome of the zoonotic hookworm Ancylostoma ceylanicum identify infection-specific gene families.</title>
        <authorList>
            <person name="Schwarz E.M."/>
            <person name="Hu Y."/>
            <person name="Antoshechkin I."/>
            <person name="Miller M.M."/>
            <person name="Sternberg P.W."/>
            <person name="Aroian R.V."/>
        </authorList>
    </citation>
    <scope>NUCLEOTIDE SEQUENCE</scope>
    <source>
        <strain evidence="2">HY135</strain>
    </source>
</reference>
<dbReference type="AlphaFoldDB" id="A0A016WIM4"/>
<dbReference type="STRING" id="53326.A0A016WIM4"/>
<accession>A0A016WIM4</accession>
<dbReference type="OrthoDB" id="410104at2759"/>
<dbReference type="Proteomes" id="UP000024635">
    <property type="component" value="Unassembled WGS sequence"/>
</dbReference>
<comment type="caution">
    <text evidence="1">The sequence shown here is derived from an EMBL/GenBank/DDBJ whole genome shotgun (WGS) entry which is preliminary data.</text>
</comment>
<evidence type="ECO:0000313" key="2">
    <source>
        <dbReference type="Proteomes" id="UP000024635"/>
    </source>
</evidence>